<keyword evidence="2" id="KW-1185">Reference proteome</keyword>
<reference evidence="1 2" key="1">
    <citation type="journal article" date="2021" name="Elife">
        <title>Chloroplast acquisition without the gene transfer in kleptoplastic sea slugs, Plakobranchus ocellatus.</title>
        <authorList>
            <person name="Maeda T."/>
            <person name="Takahashi S."/>
            <person name="Yoshida T."/>
            <person name="Shimamura S."/>
            <person name="Takaki Y."/>
            <person name="Nagai Y."/>
            <person name="Toyoda A."/>
            <person name="Suzuki Y."/>
            <person name="Arimoto A."/>
            <person name="Ishii H."/>
            <person name="Satoh N."/>
            <person name="Nishiyama T."/>
            <person name="Hasebe M."/>
            <person name="Maruyama T."/>
            <person name="Minagawa J."/>
            <person name="Obokata J."/>
            <person name="Shigenobu S."/>
        </authorList>
    </citation>
    <scope>NUCLEOTIDE SEQUENCE [LARGE SCALE GENOMIC DNA]</scope>
</reference>
<dbReference type="AlphaFoldDB" id="A0AAV3YG80"/>
<dbReference type="EMBL" id="BLXT01000921">
    <property type="protein sequence ID" value="GFN81303.1"/>
    <property type="molecule type" value="Genomic_DNA"/>
</dbReference>
<proteinExistence type="predicted"/>
<dbReference type="Proteomes" id="UP000735302">
    <property type="component" value="Unassembled WGS sequence"/>
</dbReference>
<evidence type="ECO:0000313" key="1">
    <source>
        <dbReference type="EMBL" id="GFN81303.1"/>
    </source>
</evidence>
<accession>A0AAV3YG80</accession>
<dbReference type="PANTHER" id="PTHR31424:SF3">
    <property type="entry name" value="RING-TYPE DOMAIN-CONTAINING PROTEIN"/>
    <property type="match status" value="1"/>
</dbReference>
<sequence>MGYQDLQAYIHVCGVRQTRDMQKDQLTGSMLEKRSFNSMKENLTQFLASGGGEKSTKHFKNVIHPAMLDTELDAVAPPYLHILLGIVGKHHSHMERDAAILDQKLLDQRAKLLNLSKKYEKYGMRLEEALPFVNEKKKFLETCIVFSDEFNKKEVRQWTKRLQTIQEILEEIKENKFKDKGPLLRPCSQF</sequence>
<protein>
    <submittedName>
        <fullName evidence="1">Uncharacterized protein</fullName>
    </submittedName>
</protein>
<dbReference type="PANTHER" id="PTHR31424">
    <property type="entry name" value="PROTEIN CBG23806"/>
    <property type="match status" value="1"/>
</dbReference>
<gene>
    <name evidence="1" type="ORF">PoB_000780900</name>
</gene>
<comment type="caution">
    <text evidence="1">The sequence shown here is derived from an EMBL/GenBank/DDBJ whole genome shotgun (WGS) entry which is preliminary data.</text>
</comment>
<name>A0AAV3YG80_9GAST</name>
<organism evidence="1 2">
    <name type="scientific">Plakobranchus ocellatus</name>
    <dbReference type="NCBI Taxonomy" id="259542"/>
    <lineage>
        <taxon>Eukaryota</taxon>
        <taxon>Metazoa</taxon>
        <taxon>Spiralia</taxon>
        <taxon>Lophotrochozoa</taxon>
        <taxon>Mollusca</taxon>
        <taxon>Gastropoda</taxon>
        <taxon>Heterobranchia</taxon>
        <taxon>Euthyneura</taxon>
        <taxon>Panpulmonata</taxon>
        <taxon>Sacoglossa</taxon>
        <taxon>Placobranchoidea</taxon>
        <taxon>Plakobranchidae</taxon>
        <taxon>Plakobranchus</taxon>
    </lineage>
</organism>
<evidence type="ECO:0000313" key="2">
    <source>
        <dbReference type="Proteomes" id="UP000735302"/>
    </source>
</evidence>